<organism evidence="1 2">
    <name type="scientific">Pseudomonas fluorescens</name>
    <dbReference type="NCBI Taxonomy" id="294"/>
    <lineage>
        <taxon>Bacteria</taxon>
        <taxon>Pseudomonadati</taxon>
        <taxon>Pseudomonadota</taxon>
        <taxon>Gammaproteobacteria</taxon>
        <taxon>Pseudomonadales</taxon>
        <taxon>Pseudomonadaceae</taxon>
        <taxon>Pseudomonas</taxon>
    </lineage>
</organism>
<protein>
    <submittedName>
        <fullName evidence="1">Uncharacterized protein</fullName>
    </submittedName>
</protein>
<evidence type="ECO:0000313" key="2">
    <source>
        <dbReference type="Proteomes" id="UP000066487"/>
    </source>
</evidence>
<reference evidence="1 2" key="2">
    <citation type="journal article" date="2018" name="Nature">
        <title>Mutant phenotypes for thousands of bacterial genes of unknown function.</title>
        <authorList>
            <person name="Price M.N."/>
            <person name="Wetmore K.M."/>
            <person name="Waters R.J."/>
            <person name="Callaghan M."/>
            <person name="Ray J."/>
            <person name="Liu H."/>
            <person name="Kuehl J.V."/>
            <person name="Melnyk R.A."/>
            <person name="Lamson J.S."/>
            <person name="Suh Y."/>
            <person name="Carlson H.K."/>
            <person name="Esquivel Z."/>
            <person name="Sadeeshkumar H."/>
            <person name="Chakraborty R."/>
            <person name="Zane G.M."/>
            <person name="Rubin B.E."/>
            <person name="Wall J.D."/>
            <person name="Visel A."/>
            <person name="Bristow J."/>
            <person name="Blow M.J."/>
            <person name="Arkin A.P."/>
            <person name="Deutschbauer A.M."/>
        </authorList>
    </citation>
    <scope>NUCLEOTIDE SEQUENCE [LARGE SCALE GENOMIC DNA]</scope>
    <source>
        <strain evidence="1 2">FW300-N2E3</strain>
    </source>
</reference>
<evidence type="ECO:0000313" key="1">
    <source>
        <dbReference type="EMBL" id="ALI04565.1"/>
    </source>
</evidence>
<name>A0A0N9W0G3_PSEFL</name>
<dbReference type="EMBL" id="CP012830">
    <property type="protein sequence ID" value="ALI04565.1"/>
    <property type="molecule type" value="Genomic_DNA"/>
</dbReference>
<dbReference type="AlphaFoldDB" id="A0A0N9W0G3"/>
<dbReference type="Proteomes" id="UP000066487">
    <property type="component" value="Chromosome"/>
</dbReference>
<gene>
    <name evidence="1" type="ORF">AO353_27225</name>
</gene>
<reference evidence="2" key="1">
    <citation type="submission" date="2015-09" db="EMBL/GenBank/DDBJ databases">
        <title>Whole genome sequence of Pseudomonas fluorescens FW300-N2E3.</title>
        <authorList>
            <person name="Ray J."/>
            <person name="Melnyk R."/>
            <person name="Deutschbauer A."/>
        </authorList>
    </citation>
    <scope>NUCLEOTIDE SEQUENCE [LARGE SCALE GENOMIC DNA]</scope>
    <source>
        <strain evidence="2">FW300-N2E3</strain>
    </source>
</reference>
<proteinExistence type="predicted"/>
<sequence>MAFCSPAAVVTKVGFWLIAIVIAGRAGVGDHELGAISFGRAVLMQLADVQVYCGEGRVSSKLWCLFRFVRSLRKTETDT</sequence>
<accession>A0A0N9W0G3</accession>